<keyword evidence="3 10" id="KW-0716">Sensory transduction</keyword>
<evidence type="ECO:0000256" key="2">
    <source>
        <dbReference type="ARBA" id="ARBA00022475"/>
    </source>
</evidence>
<evidence type="ECO:0000256" key="8">
    <source>
        <dbReference type="ARBA" id="ARBA00023170"/>
    </source>
</evidence>
<dbReference type="GO" id="GO:0004984">
    <property type="term" value="F:olfactory receptor activity"/>
    <property type="evidence" value="ECO:0007669"/>
    <property type="project" value="InterPro"/>
</dbReference>
<gene>
    <name evidence="11" type="primary">Or-344</name>
    <name evidence="11" type="synonym">Nful_v1.0-Or-344</name>
    <name evidence="11" type="ORF">NFUL_NFUL000253</name>
</gene>
<keyword evidence="7 10" id="KW-0472">Membrane</keyword>
<evidence type="ECO:0000256" key="3">
    <source>
        <dbReference type="ARBA" id="ARBA00022606"/>
    </source>
</evidence>
<accession>A0A6G1LRG7</accession>
<reference evidence="11 12" key="1">
    <citation type="submission" date="2019-08" db="EMBL/GenBank/DDBJ databases">
        <title>High quality draft denovo assembly of Nylanderia fulva.</title>
        <authorList>
            <person name="Vargo E.L."/>
            <person name="Tarone A.M."/>
            <person name="Konganti K.R."/>
        </authorList>
    </citation>
    <scope>NUCLEOTIDE SEQUENCE [LARGE SCALE GENOMIC DNA]</scope>
    <source>
        <strain evidence="11">TAMU-Nful-2015</strain>
        <tissue evidence="11">Whole body</tissue>
    </source>
</reference>
<keyword evidence="6 10" id="KW-1133">Transmembrane helix</keyword>
<feature type="transmembrane region" description="Helical" evidence="10">
    <location>
        <begin position="31"/>
        <end position="51"/>
    </location>
</feature>
<dbReference type="GO" id="GO:0005886">
    <property type="term" value="C:plasma membrane"/>
    <property type="evidence" value="ECO:0007669"/>
    <property type="project" value="UniProtKB-SubCell"/>
</dbReference>
<keyword evidence="8 10" id="KW-0675">Receptor</keyword>
<protein>
    <recommendedName>
        <fullName evidence="10">Odorant receptor</fullName>
    </recommendedName>
</protein>
<feature type="transmembrane region" description="Helical" evidence="10">
    <location>
        <begin position="264"/>
        <end position="284"/>
    </location>
</feature>
<evidence type="ECO:0000256" key="10">
    <source>
        <dbReference type="RuleBase" id="RU351113"/>
    </source>
</evidence>
<evidence type="ECO:0000256" key="4">
    <source>
        <dbReference type="ARBA" id="ARBA00022692"/>
    </source>
</evidence>
<feature type="transmembrane region" description="Helical" evidence="10">
    <location>
        <begin position="180"/>
        <end position="199"/>
    </location>
</feature>
<feature type="transmembrane region" description="Helical" evidence="10">
    <location>
        <begin position="115"/>
        <end position="134"/>
    </location>
</feature>
<dbReference type="AlphaFoldDB" id="A0A6G1LRG7"/>
<keyword evidence="4 10" id="KW-0812">Transmembrane</keyword>
<dbReference type="Pfam" id="PF02949">
    <property type="entry name" value="7tm_6"/>
    <property type="match status" value="1"/>
</dbReference>
<dbReference type="Proteomes" id="UP000479987">
    <property type="component" value="Unassembled WGS sequence"/>
</dbReference>
<comment type="caution">
    <text evidence="10">Lacks conserved residue(s) required for the propagation of feature annotation.</text>
</comment>
<evidence type="ECO:0000256" key="5">
    <source>
        <dbReference type="ARBA" id="ARBA00022725"/>
    </source>
</evidence>
<keyword evidence="2" id="KW-1003">Cell membrane</keyword>
<name>A0A6G1LRG7_9HYME</name>
<dbReference type="EMBL" id="SGBU01000033">
    <property type="protein sequence ID" value="KAF3054389.1"/>
    <property type="molecule type" value="Genomic_DNA"/>
</dbReference>
<keyword evidence="12" id="KW-1185">Reference proteome</keyword>
<evidence type="ECO:0000313" key="11">
    <source>
        <dbReference type="EMBL" id="KAF3054389.1"/>
    </source>
</evidence>
<dbReference type="PANTHER" id="PTHR21137:SF35">
    <property type="entry name" value="ODORANT RECEPTOR 19A-RELATED"/>
    <property type="match status" value="1"/>
</dbReference>
<keyword evidence="9 10" id="KW-0807">Transducer</keyword>
<comment type="subcellular location">
    <subcellularLocation>
        <location evidence="1 10">Cell membrane</location>
        <topology evidence="1 10">Multi-pass membrane protein</topology>
    </subcellularLocation>
</comment>
<proteinExistence type="inferred from homology"/>
<evidence type="ECO:0000256" key="9">
    <source>
        <dbReference type="ARBA" id="ARBA00023224"/>
    </source>
</evidence>
<comment type="caution">
    <text evidence="11">The sequence shown here is derived from an EMBL/GenBank/DDBJ whole genome shotgun (WGS) entry which is preliminary data.</text>
</comment>
<feature type="transmembrane region" description="Helical" evidence="10">
    <location>
        <begin position="296"/>
        <end position="318"/>
    </location>
</feature>
<sequence length="376" mass="43584">MHAEMEKYYARNKFYLSRIGSWPYQRKVLKILLPCVLSMVQFSFITAILVLHDTWDDVDLAVESVTTIIPIFGSNTKLFNIVVYNDKFRRLLQLINDHWNAFSNKSDRSYCCTMVVLYLFIPLIPRILDIVRPLNESRPLKFICEVEYRVDKEKYYFPILMHAYLTTVTTVMILLATDTIYIICVLHACSLFTAISHRLKIMGQINVKTNNNEKMCTRTHNHLLERYDAINDNCDDYRELIICLKKHQLALEYVQVLNSTFTKVTFVVLFLTVLIMSIIGLQVINKLGNTEELVRYLTIAVGLLLHLVCMCFPGQLLIDKSTEVFDKARQLLKILLYRSLVSCTLSAGNMFIMSMTMFTTVMQTAMSYFTTLGSIQ</sequence>
<comment type="similarity">
    <text evidence="10">Belongs to the insect chemoreceptor superfamily. Heteromeric odorant receptor channel (TC 1.A.69) family.</text>
</comment>
<dbReference type="PANTHER" id="PTHR21137">
    <property type="entry name" value="ODORANT RECEPTOR"/>
    <property type="match status" value="1"/>
</dbReference>
<feature type="transmembrane region" description="Helical" evidence="10">
    <location>
        <begin position="339"/>
        <end position="362"/>
    </location>
</feature>
<organism evidence="11 12">
    <name type="scientific">Nylanderia fulva</name>
    <dbReference type="NCBI Taxonomy" id="613905"/>
    <lineage>
        <taxon>Eukaryota</taxon>
        <taxon>Metazoa</taxon>
        <taxon>Ecdysozoa</taxon>
        <taxon>Arthropoda</taxon>
        <taxon>Hexapoda</taxon>
        <taxon>Insecta</taxon>
        <taxon>Pterygota</taxon>
        <taxon>Neoptera</taxon>
        <taxon>Endopterygota</taxon>
        <taxon>Hymenoptera</taxon>
        <taxon>Apocrita</taxon>
        <taxon>Aculeata</taxon>
        <taxon>Formicoidea</taxon>
        <taxon>Formicidae</taxon>
        <taxon>Formicinae</taxon>
        <taxon>Nylanderia</taxon>
    </lineage>
</organism>
<keyword evidence="5 10" id="KW-0552">Olfaction</keyword>
<dbReference type="GO" id="GO:0007165">
    <property type="term" value="P:signal transduction"/>
    <property type="evidence" value="ECO:0007669"/>
    <property type="project" value="UniProtKB-KW"/>
</dbReference>
<dbReference type="InterPro" id="IPR004117">
    <property type="entry name" value="7tm6_olfct_rcpt"/>
</dbReference>
<evidence type="ECO:0000256" key="6">
    <source>
        <dbReference type="ARBA" id="ARBA00022989"/>
    </source>
</evidence>
<evidence type="ECO:0000256" key="7">
    <source>
        <dbReference type="ARBA" id="ARBA00023136"/>
    </source>
</evidence>
<dbReference type="GO" id="GO:0005549">
    <property type="term" value="F:odorant binding"/>
    <property type="evidence" value="ECO:0007669"/>
    <property type="project" value="InterPro"/>
</dbReference>
<evidence type="ECO:0000256" key="1">
    <source>
        <dbReference type="ARBA" id="ARBA00004651"/>
    </source>
</evidence>
<evidence type="ECO:0000313" key="12">
    <source>
        <dbReference type="Proteomes" id="UP000479987"/>
    </source>
</evidence>